<keyword evidence="3" id="KW-1185">Reference proteome</keyword>
<accession>A0AAV7TUX5</accession>
<name>A0AAV7TUX5_PLEWA</name>
<evidence type="ECO:0000313" key="3">
    <source>
        <dbReference type="Proteomes" id="UP001066276"/>
    </source>
</evidence>
<comment type="caution">
    <text evidence="2">The sequence shown here is derived from an EMBL/GenBank/DDBJ whole genome shotgun (WGS) entry which is preliminary data.</text>
</comment>
<sequence>MRRLGRGDRPTIISVSLPLGSFPLSPTRVGLWPLAYAFTVSREVARSVTCTQEALRVLGKYVTPLTNWPFPFTRARRRSGAPAFPLALHRLAPPPESPALPATQVCSPQAARLHVNPWLPGSGQAASSRGLRLSLDPPVSTQGGPAALPLTPSGSPAMQLQDASGLGSVSVEKLKAPPERQNQACAIFSRVATPPTV</sequence>
<gene>
    <name evidence="2" type="ORF">NDU88_004853</name>
</gene>
<feature type="region of interest" description="Disordered" evidence="1">
    <location>
        <begin position="126"/>
        <end position="164"/>
    </location>
</feature>
<feature type="compositionally biased region" description="Polar residues" evidence="1">
    <location>
        <begin position="152"/>
        <end position="162"/>
    </location>
</feature>
<evidence type="ECO:0000313" key="2">
    <source>
        <dbReference type="EMBL" id="KAJ1179619.1"/>
    </source>
</evidence>
<dbReference type="Proteomes" id="UP001066276">
    <property type="component" value="Chromosome 3_2"/>
</dbReference>
<reference evidence="2" key="1">
    <citation type="journal article" date="2022" name="bioRxiv">
        <title>Sequencing and chromosome-scale assembly of the giantPleurodeles waltlgenome.</title>
        <authorList>
            <person name="Brown T."/>
            <person name="Elewa A."/>
            <person name="Iarovenko S."/>
            <person name="Subramanian E."/>
            <person name="Araus A.J."/>
            <person name="Petzold A."/>
            <person name="Susuki M."/>
            <person name="Suzuki K.-i.T."/>
            <person name="Hayashi T."/>
            <person name="Toyoda A."/>
            <person name="Oliveira C."/>
            <person name="Osipova E."/>
            <person name="Leigh N.D."/>
            <person name="Simon A."/>
            <person name="Yun M.H."/>
        </authorList>
    </citation>
    <scope>NUCLEOTIDE SEQUENCE</scope>
    <source>
        <strain evidence="2">20211129_DDA</strain>
        <tissue evidence="2">Liver</tissue>
    </source>
</reference>
<protein>
    <submittedName>
        <fullName evidence="2">Uncharacterized protein</fullName>
    </submittedName>
</protein>
<evidence type="ECO:0000256" key="1">
    <source>
        <dbReference type="SAM" id="MobiDB-lite"/>
    </source>
</evidence>
<organism evidence="2 3">
    <name type="scientific">Pleurodeles waltl</name>
    <name type="common">Iberian ribbed newt</name>
    <dbReference type="NCBI Taxonomy" id="8319"/>
    <lineage>
        <taxon>Eukaryota</taxon>
        <taxon>Metazoa</taxon>
        <taxon>Chordata</taxon>
        <taxon>Craniata</taxon>
        <taxon>Vertebrata</taxon>
        <taxon>Euteleostomi</taxon>
        <taxon>Amphibia</taxon>
        <taxon>Batrachia</taxon>
        <taxon>Caudata</taxon>
        <taxon>Salamandroidea</taxon>
        <taxon>Salamandridae</taxon>
        <taxon>Pleurodelinae</taxon>
        <taxon>Pleurodeles</taxon>
    </lineage>
</organism>
<dbReference type="EMBL" id="JANPWB010000006">
    <property type="protein sequence ID" value="KAJ1179619.1"/>
    <property type="molecule type" value="Genomic_DNA"/>
</dbReference>
<proteinExistence type="predicted"/>
<dbReference type="AlphaFoldDB" id="A0AAV7TUX5"/>